<comment type="similarity">
    <text evidence="1">Belongs to the transglycosylase Slt family.</text>
</comment>
<keyword evidence="5" id="KW-0456">Lyase</keyword>
<dbReference type="EC" id="4.2.2.-" evidence="5"/>
<gene>
    <name evidence="5" type="primary">slt_3</name>
    <name evidence="4" type="ORF">IFDJLNFL_1051</name>
    <name evidence="5" type="ORF">MTDSW087_04112</name>
</gene>
<dbReference type="Gene3D" id="1.10.530.10">
    <property type="match status" value="1"/>
</dbReference>
<organism evidence="5 6">
    <name type="scientific">Methylobacterium dankookense</name>
    <dbReference type="NCBI Taxonomy" id="560405"/>
    <lineage>
        <taxon>Bacteria</taxon>
        <taxon>Pseudomonadati</taxon>
        <taxon>Pseudomonadota</taxon>
        <taxon>Alphaproteobacteria</taxon>
        <taxon>Hyphomicrobiales</taxon>
        <taxon>Methylobacteriaceae</taxon>
        <taxon>Methylobacterium</taxon>
    </lineage>
</organism>
<dbReference type="SUPFAM" id="SSF53955">
    <property type="entry name" value="Lysozyme-like"/>
    <property type="match status" value="1"/>
</dbReference>
<name>A0A564G487_9HYPH</name>
<accession>A0A564G487</accession>
<dbReference type="EMBL" id="BPQI01000019">
    <property type="protein sequence ID" value="GJD55169.1"/>
    <property type="molecule type" value="Genomic_DNA"/>
</dbReference>
<keyword evidence="7" id="KW-1185">Reference proteome</keyword>
<evidence type="ECO:0000256" key="2">
    <source>
        <dbReference type="ARBA" id="ARBA00009387"/>
    </source>
</evidence>
<dbReference type="CDD" id="cd00254">
    <property type="entry name" value="LT-like"/>
    <property type="match status" value="1"/>
</dbReference>
<evidence type="ECO:0000256" key="1">
    <source>
        <dbReference type="ARBA" id="ARBA00007734"/>
    </source>
</evidence>
<reference evidence="4" key="3">
    <citation type="submission" date="2021-08" db="EMBL/GenBank/DDBJ databases">
        <authorList>
            <person name="Tani A."/>
            <person name="Ola A."/>
            <person name="Ogura Y."/>
            <person name="Katsura K."/>
            <person name="Hayashi T."/>
        </authorList>
    </citation>
    <scope>NUCLEOTIDE SEQUENCE</scope>
    <source>
        <strain evidence="4">DSM 22415</strain>
    </source>
</reference>
<dbReference type="Pfam" id="PF01464">
    <property type="entry name" value="SLT"/>
    <property type="match status" value="1"/>
</dbReference>
<dbReference type="InterPro" id="IPR023346">
    <property type="entry name" value="Lysozyme-like_dom_sf"/>
</dbReference>
<reference evidence="5 6" key="1">
    <citation type="submission" date="2019-06" db="EMBL/GenBank/DDBJ databases">
        <authorList>
            <person name="Rodrigo-Torres L."/>
            <person name="Arahal R. D."/>
            <person name="Lucena T."/>
        </authorList>
    </citation>
    <scope>NUCLEOTIDE SEQUENCE [LARGE SCALE GENOMIC DNA]</scope>
    <source>
        <strain evidence="5 6">SW08-7</strain>
    </source>
</reference>
<evidence type="ECO:0000313" key="7">
    <source>
        <dbReference type="Proteomes" id="UP001055303"/>
    </source>
</evidence>
<dbReference type="InterPro" id="IPR008258">
    <property type="entry name" value="Transglycosylase_SLT_dom_1"/>
</dbReference>
<reference evidence="4" key="2">
    <citation type="journal article" date="2021" name="Front. Microbiol.">
        <title>Comprehensive Comparative Genomics and Phenotyping of Methylobacterium Species.</title>
        <authorList>
            <person name="Alessa O."/>
            <person name="Ogura Y."/>
            <person name="Fujitani Y."/>
            <person name="Takami H."/>
            <person name="Hayashi T."/>
            <person name="Sahin N."/>
            <person name="Tani A."/>
        </authorList>
    </citation>
    <scope>NUCLEOTIDE SEQUENCE</scope>
    <source>
        <strain evidence="4">DSM 22415</strain>
    </source>
</reference>
<proteinExistence type="inferred from homology"/>
<dbReference type="GO" id="GO:0016829">
    <property type="term" value="F:lyase activity"/>
    <property type="evidence" value="ECO:0007669"/>
    <property type="project" value="UniProtKB-KW"/>
</dbReference>
<comment type="similarity">
    <text evidence="2">Belongs to the virb1 family.</text>
</comment>
<dbReference type="Proteomes" id="UP000401717">
    <property type="component" value="Unassembled WGS sequence"/>
</dbReference>
<evidence type="ECO:0000313" key="4">
    <source>
        <dbReference type="EMBL" id="GJD55169.1"/>
    </source>
</evidence>
<evidence type="ECO:0000259" key="3">
    <source>
        <dbReference type="Pfam" id="PF01464"/>
    </source>
</evidence>
<evidence type="ECO:0000313" key="6">
    <source>
        <dbReference type="Proteomes" id="UP000401717"/>
    </source>
</evidence>
<dbReference type="PANTHER" id="PTHR37423">
    <property type="entry name" value="SOLUBLE LYTIC MUREIN TRANSGLYCOSYLASE-RELATED"/>
    <property type="match status" value="1"/>
</dbReference>
<dbReference type="AlphaFoldDB" id="A0A564G487"/>
<sequence>MRPLLILLAGAALCGDLSTARGGSIAEGLQAEGETRTLQLKPEANLPIMVRAASLPVQPMPGTGPARDVTEVKRMAREAAAAHAVPIDYFLRLIKQESGFNERAVSRAGAQGIAQFMPTTAAIRGLKNPFDPAEALPKSAAFLSELTRRFGNIGLAAAAYNGGPGRVANWLAGKGNLPLETRSYVLAITGRTVEDWAPPGTRLREAAAGLALLQGETSRRARIYKPKDWELELLHTLTAQSSTPQKSAPQDLKLASHTLAANALRGRKGRPFSSRAAAEGALCPSCLIQSSY</sequence>
<dbReference type="PANTHER" id="PTHR37423:SF2">
    <property type="entry name" value="MEMBRANE-BOUND LYTIC MUREIN TRANSGLYCOSYLASE C"/>
    <property type="match status" value="1"/>
</dbReference>
<dbReference type="EMBL" id="CABFVH010000032">
    <property type="protein sequence ID" value="VUF14391.1"/>
    <property type="molecule type" value="Genomic_DNA"/>
</dbReference>
<protein>
    <submittedName>
        <fullName evidence="5">Soluble lytic murein transglycosylase</fullName>
        <ecNumber evidence="5">4.2.2.-</ecNumber>
    </submittedName>
</protein>
<dbReference type="Proteomes" id="UP001055303">
    <property type="component" value="Unassembled WGS sequence"/>
</dbReference>
<evidence type="ECO:0000313" key="5">
    <source>
        <dbReference type="EMBL" id="VUF14391.1"/>
    </source>
</evidence>
<feature type="domain" description="Transglycosylase SLT" evidence="3">
    <location>
        <begin position="75"/>
        <end position="176"/>
    </location>
</feature>